<evidence type="ECO:0000256" key="8">
    <source>
        <dbReference type="RuleBase" id="RU004549"/>
    </source>
</evidence>
<comment type="subunit">
    <text evidence="8">Homodimers and heterodimers.</text>
</comment>
<dbReference type="Pfam" id="PF02309">
    <property type="entry name" value="AUX_IAA"/>
    <property type="match status" value="1"/>
</dbReference>
<keyword evidence="4 8" id="KW-0805">Transcription regulation</keyword>
<evidence type="ECO:0000256" key="6">
    <source>
        <dbReference type="ARBA" id="ARBA00023242"/>
    </source>
</evidence>
<dbReference type="GO" id="GO:0009734">
    <property type="term" value="P:auxin-activated signaling pathway"/>
    <property type="evidence" value="ECO:0007669"/>
    <property type="project" value="UniProtKB-UniRule"/>
</dbReference>
<proteinExistence type="inferred from homology"/>
<comment type="function">
    <text evidence="8">Aux/IAA proteins are short-lived transcriptional factors that function as repressors of early auxin response genes at low auxin concentrations.</text>
</comment>
<evidence type="ECO:0000313" key="11">
    <source>
        <dbReference type="Proteomes" id="UP001202328"/>
    </source>
</evidence>
<keyword evidence="11" id="KW-1185">Reference proteome</keyword>
<dbReference type="EMBL" id="JAJJMB010011095">
    <property type="protein sequence ID" value="KAI3904650.1"/>
    <property type="molecule type" value="Genomic_DNA"/>
</dbReference>
<dbReference type="AlphaFoldDB" id="A0AAD4SFE1"/>
<evidence type="ECO:0000313" key="10">
    <source>
        <dbReference type="EMBL" id="KAI3904650.1"/>
    </source>
</evidence>
<keyword evidence="5 8" id="KW-0804">Transcription</keyword>
<dbReference type="GO" id="GO:0006355">
    <property type="term" value="P:regulation of DNA-templated transcription"/>
    <property type="evidence" value="ECO:0007669"/>
    <property type="project" value="InterPro"/>
</dbReference>
<reference evidence="10" key="1">
    <citation type="submission" date="2022-04" db="EMBL/GenBank/DDBJ databases">
        <title>A functionally conserved STORR gene fusion in Papaver species that diverged 16.8 million years ago.</title>
        <authorList>
            <person name="Catania T."/>
        </authorList>
    </citation>
    <scope>NUCLEOTIDE SEQUENCE</scope>
    <source>
        <strain evidence="10">S-188037</strain>
    </source>
</reference>
<evidence type="ECO:0000256" key="3">
    <source>
        <dbReference type="ARBA" id="ARBA00022491"/>
    </source>
</evidence>
<comment type="similarity">
    <text evidence="2 8">Belongs to the Aux/IAA family.</text>
</comment>
<dbReference type="GO" id="GO:0005634">
    <property type="term" value="C:nucleus"/>
    <property type="evidence" value="ECO:0007669"/>
    <property type="project" value="UniProtKB-SubCell"/>
</dbReference>
<dbReference type="Proteomes" id="UP001202328">
    <property type="component" value="Unassembled WGS sequence"/>
</dbReference>
<keyword evidence="3 8" id="KW-0678">Repressor</keyword>
<evidence type="ECO:0000256" key="2">
    <source>
        <dbReference type="ARBA" id="ARBA00006728"/>
    </source>
</evidence>
<evidence type="ECO:0000259" key="9">
    <source>
        <dbReference type="PROSITE" id="PS51745"/>
    </source>
</evidence>
<organism evidence="10 11">
    <name type="scientific">Papaver atlanticum</name>
    <dbReference type="NCBI Taxonomy" id="357466"/>
    <lineage>
        <taxon>Eukaryota</taxon>
        <taxon>Viridiplantae</taxon>
        <taxon>Streptophyta</taxon>
        <taxon>Embryophyta</taxon>
        <taxon>Tracheophyta</taxon>
        <taxon>Spermatophyta</taxon>
        <taxon>Magnoliopsida</taxon>
        <taxon>Ranunculales</taxon>
        <taxon>Papaveraceae</taxon>
        <taxon>Papaveroideae</taxon>
        <taxon>Papaver</taxon>
    </lineage>
</organism>
<feature type="domain" description="PB1" evidence="9">
    <location>
        <begin position="31"/>
        <end position="140"/>
    </location>
</feature>
<evidence type="ECO:0000256" key="5">
    <source>
        <dbReference type="ARBA" id="ARBA00023163"/>
    </source>
</evidence>
<comment type="caution">
    <text evidence="10">The sequence shown here is derived from an EMBL/GenBank/DDBJ whole genome shotgun (WGS) entry which is preliminary data.</text>
</comment>
<name>A0AAD4SFE1_9MAGN</name>
<evidence type="ECO:0000256" key="1">
    <source>
        <dbReference type="ARBA" id="ARBA00004123"/>
    </source>
</evidence>
<dbReference type="InterPro" id="IPR033389">
    <property type="entry name" value="AUX/IAA_dom"/>
</dbReference>
<sequence>MQLRTKNFHGFHSVEFEDQQNKEDETLLKVIPKVTVVLEGRSICQRISLDKHSSYHSLAKALRQMFVDAGVIGDHHLSTLVIDNNNTSKEEQLLSLSNAIPGHLIAYEDMEDDLLLAGDLNGSKDFVRVAKRIRIIPVKAKSRRGRGGGVEP</sequence>
<keyword evidence="6 8" id="KW-0539">Nucleus</keyword>
<dbReference type="PROSITE" id="PS51745">
    <property type="entry name" value="PB1"/>
    <property type="match status" value="1"/>
</dbReference>
<dbReference type="PANTHER" id="PTHR31734">
    <property type="entry name" value="AUXIN-RESPONSIVE PROTEIN IAA17"/>
    <property type="match status" value="1"/>
</dbReference>
<gene>
    <name evidence="10" type="ORF">MKW98_014830</name>
</gene>
<evidence type="ECO:0000256" key="4">
    <source>
        <dbReference type="ARBA" id="ARBA00023015"/>
    </source>
</evidence>
<dbReference type="InterPro" id="IPR003311">
    <property type="entry name" value="AUX_IAA"/>
</dbReference>
<dbReference type="PANTHER" id="PTHR31734:SF7">
    <property type="entry name" value="AUXIN-RESPONSIVE PROTEIN IAA33"/>
    <property type="match status" value="1"/>
</dbReference>
<accession>A0AAD4SFE1</accession>
<comment type="subcellular location">
    <subcellularLocation>
        <location evidence="1 8">Nucleus</location>
    </subcellularLocation>
</comment>
<keyword evidence="7 8" id="KW-0927">Auxin signaling pathway</keyword>
<protein>
    <recommendedName>
        <fullName evidence="8">Auxin-responsive protein</fullName>
    </recommendedName>
</protein>
<dbReference type="InterPro" id="IPR053793">
    <property type="entry name" value="PB1-like"/>
</dbReference>
<dbReference type="Gene3D" id="3.10.20.90">
    <property type="entry name" value="Phosphatidylinositol 3-kinase Catalytic Subunit, Chain A, domain 1"/>
    <property type="match status" value="1"/>
</dbReference>
<evidence type="ECO:0000256" key="7">
    <source>
        <dbReference type="ARBA" id="ARBA00023294"/>
    </source>
</evidence>